<sequence>MKIVIVGGGISGLTTYLFLRKLLPPSPANNTPLEILIYESHKAPKNADRPEISLSAPSPFAQGVGGVLGISPNGVRVLQQLDGTLFRNVVNHGYPVRQFHFRNSHGMALANFPTTNFTDPPLHTVLISRQALWDALRDQVPDSAILCKKVSGVTLGTSTQRPRIQFADGSSDEVADLVIGADGVHSVVKQAVTSNGNTDAYPAIYEGLVGVGGFMPASYLPKNEPLGTTTMTFGADGFFGYGACSPTPEASHDAVSTCNPGNQAVWWSTYALEHLPSKGEIDKDDIIRQLQSRHSSWKDPVIQTVIQKVSIDSIYPTWTTPNLPTWEKDGVVLVGDAAHALQTSSGQGVSQALEDAEMLGMIIARNLKSGFASEKKALQAAAGSYCELRVPRVRKISDHAKKLGDMKRKKNLVVEWMMYLFMWLGGKLPRDSNTEWLLRYNPEEEIAKFFLKKGKQADP</sequence>
<accession>A0A8H3EEA2</accession>
<gene>
    <name evidence="7" type="ORF">HETSPECPRED_004829</name>
</gene>
<comment type="similarity">
    <text evidence="1">Belongs to the paxM FAD-dependent monooxygenase family.</text>
</comment>
<comment type="caution">
    <text evidence="7">The sequence shown here is derived from an EMBL/GenBank/DDBJ whole genome shotgun (WGS) entry which is preliminary data.</text>
</comment>
<dbReference type="InterPro" id="IPR036188">
    <property type="entry name" value="FAD/NAD-bd_sf"/>
</dbReference>
<evidence type="ECO:0000256" key="2">
    <source>
        <dbReference type="ARBA" id="ARBA00022630"/>
    </source>
</evidence>
<dbReference type="OrthoDB" id="16820at2759"/>
<proteinExistence type="inferred from homology"/>
<evidence type="ECO:0000256" key="5">
    <source>
        <dbReference type="ARBA" id="ARBA00023033"/>
    </source>
</evidence>
<keyword evidence="4" id="KW-0560">Oxidoreductase</keyword>
<dbReference type="PRINTS" id="PR00420">
    <property type="entry name" value="RNGMNOXGNASE"/>
</dbReference>
<dbReference type="GO" id="GO:0004497">
    <property type="term" value="F:monooxygenase activity"/>
    <property type="evidence" value="ECO:0007669"/>
    <property type="project" value="UniProtKB-KW"/>
</dbReference>
<keyword evidence="5" id="KW-0503">Monooxygenase</keyword>
<dbReference type="PANTHER" id="PTHR13789">
    <property type="entry name" value="MONOOXYGENASE"/>
    <property type="match status" value="1"/>
</dbReference>
<dbReference type="GO" id="GO:0071949">
    <property type="term" value="F:FAD binding"/>
    <property type="evidence" value="ECO:0007669"/>
    <property type="project" value="InterPro"/>
</dbReference>
<dbReference type="Pfam" id="PF01494">
    <property type="entry name" value="FAD_binding_3"/>
    <property type="match status" value="1"/>
</dbReference>
<dbReference type="SUPFAM" id="SSF51905">
    <property type="entry name" value="FAD/NAD(P)-binding domain"/>
    <property type="match status" value="1"/>
</dbReference>
<keyword evidence="8" id="KW-1185">Reference proteome</keyword>
<evidence type="ECO:0000256" key="4">
    <source>
        <dbReference type="ARBA" id="ARBA00023002"/>
    </source>
</evidence>
<feature type="domain" description="FAD-binding" evidence="6">
    <location>
        <begin position="169"/>
        <end position="368"/>
    </location>
</feature>
<dbReference type="Gene3D" id="3.50.50.60">
    <property type="entry name" value="FAD/NAD(P)-binding domain"/>
    <property type="match status" value="1"/>
</dbReference>
<keyword evidence="3" id="KW-0274">FAD</keyword>
<evidence type="ECO:0000256" key="1">
    <source>
        <dbReference type="ARBA" id="ARBA00007992"/>
    </source>
</evidence>
<dbReference type="InterPro" id="IPR050493">
    <property type="entry name" value="FAD-dep_Monooxygenase_BioMet"/>
</dbReference>
<name>A0A8H3EEA2_9LECA</name>
<evidence type="ECO:0000256" key="3">
    <source>
        <dbReference type="ARBA" id="ARBA00022827"/>
    </source>
</evidence>
<dbReference type="AlphaFoldDB" id="A0A8H3EEA2"/>
<dbReference type="Proteomes" id="UP000664521">
    <property type="component" value="Unassembled WGS sequence"/>
</dbReference>
<evidence type="ECO:0000259" key="6">
    <source>
        <dbReference type="Pfam" id="PF01494"/>
    </source>
</evidence>
<dbReference type="PANTHER" id="PTHR13789:SF309">
    <property type="entry name" value="PUTATIVE (AFU_ORTHOLOGUE AFUA_6G14510)-RELATED"/>
    <property type="match status" value="1"/>
</dbReference>
<protein>
    <recommendedName>
        <fullName evidence="6">FAD-binding domain-containing protein</fullName>
    </recommendedName>
</protein>
<dbReference type="InterPro" id="IPR002938">
    <property type="entry name" value="FAD-bd"/>
</dbReference>
<evidence type="ECO:0000313" key="8">
    <source>
        <dbReference type="Proteomes" id="UP000664521"/>
    </source>
</evidence>
<reference evidence="7" key="1">
    <citation type="submission" date="2021-03" db="EMBL/GenBank/DDBJ databases">
        <authorList>
            <person name="Tagirdzhanova G."/>
        </authorList>
    </citation>
    <scope>NUCLEOTIDE SEQUENCE</scope>
</reference>
<evidence type="ECO:0000313" key="7">
    <source>
        <dbReference type="EMBL" id="CAF9904939.1"/>
    </source>
</evidence>
<dbReference type="EMBL" id="CAJPDS010000003">
    <property type="protein sequence ID" value="CAF9904939.1"/>
    <property type="molecule type" value="Genomic_DNA"/>
</dbReference>
<organism evidence="7 8">
    <name type="scientific">Heterodermia speciosa</name>
    <dbReference type="NCBI Taxonomy" id="116794"/>
    <lineage>
        <taxon>Eukaryota</taxon>
        <taxon>Fungi</taxon>
        <taxon>Dikarya</taxon>
        <taxon>Ascomycota</taxon>
        <taxon>Pezizomycotina</taxon>
        <taxon>Lecanoromycetes</taxon>
        <taxon>OSLEUM clade</taxon>
        <taxon>Lecanoromycetidae</taxon>
        <taxon>Caliciales</taxon>
        <taxon>Physciaceae</taxon>
        <taxon>Heterodermia</taxon>
    </lineage>
</organism>
<keyword evidence="2" id="KW-0285">Flavoprotein</keyword>